<keyword evidence="4" id="KW-0175">Coiled coil</keyword>
<feature type="transmembrane region" description="Helical" evidence="5">
    <location>
        <begin position="188"/>
        <end position="209"/>
    </location>
</feature>
<feature type="domain" description="Methyl-accepting transducer" evidence="6">
    <location>
        <begin position="281"/>
        <end position="532"/>
    </location>
</feature>
<evidence type="ECO:0000256" key="3">
    <source>
        <dbReference type="PROSITE-ProRule" id="PRU00284"/>
    </source>
</evidence>
<dbReference type="Pfam" id="PF12729">
    <property type="entry name" value="4HB_MCP_1"/>
    <property type="match status" value="1"/>
</dbReference>
<keyword evidence="9" id="KW-1185">Reference proteome</keyword>
<dbReference type="InterPro" id="IPR004089">
    <property type="entry name" value="MCPsignal_dom"/>
</dbReference>
<protein>
    <submittedName>
        <fullName evidence="8">Methyl-accepting chemotaxis protein</fullName>
    </submittedName>
</protein>
<name>A0ABS6F3Z9_9CLOT</name>
<keyword evidence="5" id="KW-0472">Membrane</keyword>
<dbReference type="PANTHER" id="PTHR32089">
    <property type="entry name" value="METHYL-ACCEPTING CHEMOTAXIS PROTEIN MCPB"/>
    <property type="match status" value="1"/>
</dbReference>
<evidence type="ECO:0000256" key="1">
    <source>
        <dbReference type="ARBA" id="ARBA00023224"/>
    </source>
</evidence>
<dbReference type="SMART" id="SM00304">
    <property type="entry name" value="HAMP"/>
    <property type="match status" value="1"/>
</dbReference>
<dbReference type="CDD" id="cd06225">
    <property type="entry name" value="HAMP"/>
    <property type="match status" value="1"/>
</dbReference>
<comment type="similarity">
    <text evidence="2">Belongs to the methyl-accepting chemotaxis (MCP) protein family.</text>
</comment>
<dbReference type="RefSeq" id="WP_216457711.1">
    <property type="nucleotide sequence ID" value="NZ_JAHLQL010000006.1"/>
</dbReference>
<dbReference type="InterPro" id="IPR024478">
    <property type="entry name" value="HlyB_4HB_MCP"/>
</dbReference>
<evidence type="ECO:0000256" key="4">
    <source>
        <dbReference type="SAM" id="Coils"/>
    </source>
</evidence>
<accession>A0ABS6F3Z9</accession>
<feature type="domain" description="HAMP" evidence="7">
    <location>
        <begin position="210"/>
        <end position="262"/>
    </location>
</feature>
<evidence type="ECO:0000256" key="2">
    <source>
        <dbReference type="ARBA" id="ARBA00029447"/>
    </source>
</evidence>
<sequence length="568" mass="62772">MLKNVKVKTKLISAFLIVSMFIGIVGVVGGLSLKDVDKDAEEMYNNNLQSIDNLLSIKSNLGEMKGEILTMMYDEDPSDVIEAEKNIKNKIEECYRYLEEYEKLPMTSESKEILERFKIDVKKSGALRKGVMVEVKANNSYEAKRLYDDMQAVEKNMINNLDEFIEIDRNEAKLAKDNINSIYTRSNMVMISLSVLGVLMGILIGILTAKDIEKPLNKIKDLAERLSSYDLSTPINLTRKDEFAQTGMALNNAQENVKALVKVIMENSQDISASSEELSATAEELFSKAENIDQAIVSITSGTQETSATTEEISASTEEVDASISELSQKAMEGSNNANEFKERATVVKINSEKAIEETRKLYDEKEKMMKKAIEDGKVVDSIKVMADTIAGIAEQTNLLSLNAAIEAAKAGEQGRGFAVVAEEVRKLAEQSGQAVTNIKETIVKVQEAFKSSIDTGSDILEFINTNVHEQFNAYGKTGNQYYDDSDFVSNMSEEIAAMSEEITATVGQVSEAIQNMAVSAQKSSEEAFTIKEGIDETTKAIEQVALTAQSQAELAEKLNEMIQKFKI</sequence>
<evidence type="ECO:0000256" key="5">
    <source>
        <dbReference type="SAM" id="Phobius"/>
    </source>
</evidence>
<keyword evidence="5" id="KW-1133">Transmembrane helix</keyword>
<dbReference type="Pfam" id="PF00672">
    <property type="entry name" value="HAMP"/>
    <property type="match status" value="1"/>
</dbReference>
<reference evidence="8 9" key="1">
    <citation type="submission" date="2021-06" db="EMBL/GenBank/DDBJ databases">
        <authorList>
            <person name="Sun Q."/>
            <person name="Li D."/>
        </authorList>
    </citation>
    <scope>NUCLEOTIDE SEQUENCE [LARGE SCALE GENOMIC DNA]</scope>
    <source>
        <strain evidence="8 9">MSJ-4</strain>
    </source>
</reference>
<dbReference type="Pfam" id="PF00015">
    <property type="entry name" value="MCPsignal"/>
    <property type="match status" value="1"/>
</dbReference>
<dbReference type="PROSITE" id="PS50885">
    <property type="entry name" value="HAMP"/>
    <property type="match status" value="1"/>
</dbReference>
<proteinExistence type="inferred from homology"/>
<feature type="coiled-coil region" evidence="4">
    <location>
        <begin position="324"/>
        <end position="376"/>
    </location>
</feature>
<organism evidence="8 9">
    <name type="scientific">Clostridium simiarum</name>
    <dbReference type="NCBI Taxonomy" id="2841506"/>
    <lineage>
        <taxon>Bacteria</taxon>
        <taxon>Bacillati</taxon>
        <taxon>Bacillota</taxon>
        <taxon>Clostridia</taxon>
        <taxon>Eubacteriales</taxon>
        <taxon>Clostridiaceae</taxon>
        <taxon>Clostridium</taxon>
    </lineage>
</organism>
<comment type="caution">
    <text evidence="8">The sequence shown here is derived from an EMBL/GenBank/DDBJ whole genome shotgun (WGS) entry which is preliminary data.</text>
</comment>
<evidence type="ECO:0000259" key="7">
    <source>
        <dbReference type="PROSITE" id="PS50885"/>
    </source>
</evidence>
<dbReference type="EMBL" id="JAHLQL010000006">
    <property type="protein sequence ID" value="MBU5593021.1"/>
    <property type="molecule type" value="Genomic_DNA"/>
</dbReference>
<dbReference type="SMART" id="SM00283">
    <property type="entry name" value="MA"/>
    <property type="match status" value="1"/>
</dbReference>
<dbReference type="PROSITE" id="PS50111">
    <property type="entry name" value="CHEMOTAXIS_TRANSDUC_2"/>
    <property type="match status" value="1"/>
</dbReference>
<gene>
    <name evidence="8" type="ORF">KQI89_14815</name>
</gene>
<feature type="transmembrane region" description="Helical" evidence="5">
    <location>
        <begin position="12"/>
        <end position="33"/>
    </location>
</feature>
<evidence type="ECO:0000259" key="6">
    <source>
        <dbReference type="PROSITE" id="PS50111"/>
    </source>
</evidence>
<dbReference type="PANTHER" id="PTHR32089:SF112">
    <property type="entry name" value="LYSOZYME-LIKE PROTEIN-RELATED"/>
    <property type="match status" value="1"/>
</dbReference>
<dbReference type="Proteomes" id="UP000736583">
    <property type="component" value="Unassembled WGS sequence"/>
</dbReference>
<evidence type="ECO:0000313" key="8">
    <source>
        <dbReference type="EMBL" id="MBU5593021.1"/>
    </source>
</evidence>
<keyword evidence="5" id="KW-0812">Transmembrane</keyword>
<keyword evidence="1 3" id="KW-0807">Transducer</keyword>
<evidence type="ECO:0000313" key="9">
    <source>
        <dbReference type="Proteomes" id="UP000736583"/>
    </source>
</evidence>
<dbReference type="InterPro" id="IPR003660">
    <property type="entry name" value="HAMP_dom"/>
</dbReference>